<protein>
    <recommendedName>
        <fullName evidence="6">RNA polymerase sigma factor</fullName>
    </recommendedName>
</protein>
<dbReference type="RefSeq" id="WP_145069097.1">
    <property type="nucleotide sequence ID" value="NZ_CP036287.1"/>
</dbReference>
<dbReference type="AlphaFoldDB" id="A0A518BQQ6"/>
<evidence type="ECO:0000256" key="3">
    <source>
        <dbReference type="ARBA" id="ARBA00023163"/>
    </source>
</evidence>
<dbReference type="GO" id="GO:0006352">
    <property type="term" value="P:DNA-templated transcription initiation"/>
    <property type="evidence" value="ECO:0007669"/>
    <property type="project" value="InterPro"/>
</dbReference>
<dbReference type="Gene3D" id="1.10.1740.10">
    <property type="match status" value="1"/>
</dbReference>
<keyword evidence="1" id="KW-0805">Transcription regulation</keyword>
<dbReference type="PANTHER" id="PTHR43133:SF51">
    <property type="entry name" value="RNA POLYMERASE SIGMA FACTOR"/>
    <property type="match status" value="1"/>
</dbReference>
<dbReference type="KEGG" id="pbap:Pla133_44300"/>
<organism evidence="4 5">
    <name type="scientific">Engelhardtia mirabilis</name>
    <dbReference type="NCBI Taxonomy" id="2528011"/>
    <lineage>
        <taxon>Bacteria</taxon>
        <taxon>Pseudomonadati</taxon>
        <taxon>Planctomycetota</taxon>
        <taxon>Planctomycetia</taxon>
        <taxon>Planctomycetia incertae sedis</taxon>
        <taxon>Engelhardtia</taxon>
    </lineage>
</organism>
<dbReference type="InterPro" id="IPR039425">
    <property type="entry name" value="RNA_pol_sigma-70-like"/>
</dbReference>
<gene>
    <name evidence="4" type="ORF">Pla133_44300</name>
</gene>
<evidence type="ECO:0008006" key="6">
    <source>
        <dbReference type="Google" id="ProtNLM"/>
    </source>
</evidence>
<dbReference type="Proteomes" id="UP000316921">
    <property type="component" value="Chromosome"/>
</dbReference>
<evidence type="ECO:0000256" key="1">
    <source>
        <dbReference type="ARBA" id="ARBA00023015"/>
    </source>
</evidence>
<reference evidence="4 5" key="1">
    <citation type="submission" date="2019-02" db="EMBL/GenBank/DDBJ databases">
        <title>Deep-cultivation of Planctomycetes and their phenomic and genomic characterization uncovers novel biology.</title>
        <authorList>
            <person name="Wiegand S."/>
            <person name="Jogler M."/>
            <person name="Boedeker C."/>
            <person name="Pinto D."/>
            <person name="Vollmers J."/>
            <person name="Rivas-Marin E."/>
            <person name="Kohn T."/>
            <person name="Peeters S.H."/>
            <person name="Heuer A."/>
            <person name="Rast P."/>
            <person name="Oberbeckmann S."/>
            <person name="Bunk B."/>
            <person name="Jeske O."/>
            <person name="Meyerdierks A."/>
            <person name="Storesund J.E."/>
            <person name="Kallscheuer N."/>
            <person name="Luecker S."/>
            <person name="Lage O.M."/>
            <person name="Pohl T."/>
            <person name="Merkel B.J."/>
            <person name="Hornburger P."/>
            <person name="Mueller R.-W."/>
            <person name="Bruemmer F."/>
            <person name="Labrenz M."/>
            <person name="Spormann A.M."/>
            <person name="Op den Camp H."/>
            <person name="Overmann J."/>
            <person name="Amann R."/>
            <person name="Jetten M.S.M."/>
            <person name="Mascher T."/>
            <person name="Medema M.H."/>
            <person name="Devos D.P."/>
            <person name="Kaster A.-K."/>
            <person name="Ovreas L."/>
            <person name="Rohde M."/>
            <person name="Galperin M.Y."/>
            <person name="Jogler C."/>
        </authorList>
    </citation>
    <scope>NUCLEOTIDE SEQUENCE [LARGE SCALE GENOMIC DNA]</scope>
    <source>
        <strain evidence="4 5">Pla133</strain>
    </source>
</reference>
<dbReference type="SUPFAM" id="SSF88946">
    <property type="entry name" value="Sigma2 domain of RNA polymerase sigma factors"/>
    <property type="match status" value="1"/>
</dbReference>
<dbReference type="GO" id="GO:0016987">
    <property type="term" value="F:sigma factor activity"/>
    <property type="evidence" value="ECO:0007669"/>
    <property type="project" value="UniProtKB-KW"/>
</dbReference>
<keyword evidence="5" id="KW-1185">Reference proteome</keyword>
<dbReference type="EMBL" id="CP036287">
    <property type="protein sequence ID" value="QDU69311.1"/>
    <property type="molecule type" value="Genomic_DNA"/>
</dbReference>
<proteinExistence type="predicted"/>
<keyword evidence="2" id="KW-0731">Sigma factor</keyword>
<dbReference type="InterPro" id="IPR013325">
    <property type="entry name" value="RNA_pol_sigma_r2"/>
</dbReference>
<evidence type="ECO:0000256" key="2">
    <source>
        <dbReference type="ARBA" id="ARBA00023082"/>
    </source>
</evidence>
<name>A0A518BQQ6_9BACT</name>
<dbReference type="PANTHER" id="PTHR43133">
    <property type="entry name" value="RNA POLYMERASE ECF-TYPE SIGMA FACTO"/>
    <property type="match status" value="1"/>
</dbReference>
<sequence length="241" mass="26397">MPDRSPSPHFATTRWSIVARAGAGAAPERGAALAELCELYWYPVYAFARRRGADPTDAEDHVQAFFADLLERGDIARADRERGRFRSFLLAAFNNFESKAREREGALKRGGGQRAVSLDGAEAERRLAEIGSDAEDPERLFLRTWALTLLEVVVERLGREYEDSGRGDLFAALRPTLVGDGVDGGLAAVAEALGSTEGAVKVAAHRLRQRFAALLRREVGETLVDPDEVEDEVRGLFEALA</sequence>
<evidence type="ECO:0000313" key="5">
    <source>
        <dbReference type="Proteomes" id="UP000316921"/>
    </source>
</evidence>
<accession>A0A518BQQ6</accession>
<keyword evidence="3" id="KW-0804">Transcription</keyword>
<evidence type="ECO:0000313" key="4">
    <source>
        <dbReference type="EMBL" id="QDU69311.1"/>
    </source>
</evidence>